<dbReference type="AlphaFoldDB" id="A0AAV2ZRU9"/>
<keyword evidence="4" id="KW-0949">S-adenosyl-L-methionine</keyword>
<evidence type="ECO:0000256" key="1">
    <source>
        <dbReference type="ARBA" id="ARBA00007996"/>
    </source>
</evidence>
<keyword evidence="2" id="KW-0489">Methyltransferase</keyword>
<dbReference type="SUPFAM" id="SSF53335">
    <property type="entry name" value="S-adenosyl-L-methionine-dependent methyltransferases"/>
    <property type="match status" value="1"/>
</dbReference>
<dbReference type="EMBL" id="DYDO01000011">
    <property type="protein sequence ID" value="DBA16587.1"/>
    <property type="molecule type" value="Genomic_DNA"/>
</dbReference>
<evidence type="ECO:0000256" key="2">
    <source>
        <dbReference type="ARBA" id="ARBA00022603"/>
    </source>
</evidence>
<evidence type="ECO:0000313" key="6">
    <source>
        <dbReference type="Proteomes" id="UP001181693"/>
    </source>
</evidence>
<keyword evidence="6" id="KW-1185">Reference proteome</keyword>
<dbReference type="GO" id="GO:0005829">
    <property type="term" value="C:cytosol"/>
    <property type="evidence" value="ECO:0007669"/>
    <property type="project" value="TreeGrafter"/>
</dbReference>
<accession>A0AAV2ZRU9</accession>
<dbReference type="InterPro" id="IPR029063">
    <property type="entry name" value="SAM-dependent_MTases_sf"/>
</dbReference>
<sequence length="260" mass="30520">MDSQFLKFYHIHGFHSRDHLDTYFANKPDKTFLHDFINLPLETLQKLMEKGHIQGRLLIDISIGSIIHHLHPFCDFFKDIILLRLHERCIMEINKWLDTRTGAFDWLHTSTIITELQGRSEECEEKETKMKEKITNVMRCDLNEEILTHPVVVPQADCLVTYSLLEVISKDEDDYIINLRKMLRFLKPGGHLILIGALNTTYFAIGDDRYHVFSYDEGFIRKVLHEEGFIIDHCEVLRRTADSDLVDYQAVIVLIAHRQI</sequence>
<name>A0AAV2ZRU9_PYXAD</name>
<dbReference type="GO" id="GO:0008170">
    <property type="term" value="F:N-methyltransferase activity"/>
    <property type="evidence" value="ECO:0007669"/>
    <property type="project" value="TreeGrafter"/>
</dbReference>
<gene>
    <name evidence="5" type="ORF">GDO54_003966</name>
</gene>
<evidence type="ECO:0000256" key="4">
    <source>
        <dbReference type="ARBA" id="ARBA00022691"/>
    </source>
</evidence>
<evidence type="ECO:0000313" key="5">
    <source>
        <dbReference type="EMBL" id="DBA16587.1"/>
    </source>
</evidence>
<comment type="caution">
    <text evidence="5">The sequence shown here is derived from an EMBL/GenBank/DDBJ whole genome shotgun (WGS) entry which is preliminary data.</text>
</comment>
<dbReference type="Proteomes" id="UP001181693">
    <property type="component" value="Unassembled WGS sequence"/>
</dbReference>
<dbReference type="Pfam" id="PF01234">
    <property type="entry name" value="NNMT_PNMT_TEMT"/>
    <property type="match status" value="1"/>
</dbReference>
<comment type="similarity">
    <text evidence="1">Belongs to the class I-like SAM-binding methyltransferase superfamily. NNMT/PNMT/TEMT family.</text>
</comment>
<evidence type="ECO:0000256" key="3">
    <source>
        <dbReference type="ARBA" id="ARBA00022679"/>
    </source>
</evidence>
<proteinExistence type="inferred from homology"/>
<dbReference type="GO" id="GO:0032259">
    <property type="term" value="P:methylation"/>
    <property type="evidence" value="ECO:0007669"/>
    <property type="project" value="UniProtKB-KW"/>
</dbReference>
<keyword evidence="3" id="KW-0808">Transferase</keyword>
<dbReference type="PANTHER" id="PTHR10867">
    <property type="entry name" value="NNMT/PNMT/TEMT FAMILY MEMBER"/>
    <property type="match status" value="1"/>
</dbReference>
<organism evidence="5 6">
    <name type="scientific">Pyxicephalus adspersus</name>
    <name type="common">African bullfrog</name>
    <dbReference type="NCBI Taxonomy" id="30357"/>
    <lineage>
        <taxon>Eukaryota</taxon>
        <taxon>Metazoa</taxon>
        <taxon>Chordata</taxon>
        <taxon>Craniata</taxon>
        <taxon>Vertebrata</taxon>
        <taxon>Euteleostomi</taxon>
        <taxon>Amphibia</taxon>
        <taxon>Batrachia</taxon>
        <taxon>Anura</taxon>
        <taxon>Neobatrachia</taxon>
        <taxon>Ranoidea</taxon>
        <taxon>Pyxicephalidae</taxon>
        <taxon>Pyxicephalinae</taxon>
        <taxon>Pyxicephalus</taxon>
    </lineage>
</organism>
<reference evidence="5" key="1">
    <citation type="thesis" date="2020" institute="ProQuest LLC" country="789 East Eisenhower Parkway, Ann Arbor, MI, USA">
        <title>Comparative Genomics and Chromosome Evolution.</title>
        <authorList>
            <person name="Mudd A.B."/>
        </authorList>
    </citation>
    <scope>NUCLEOTIDE SEQUENCE</scope>
    <source>
        <strain evidence="5">1538</strain>
        <tissue evidence="5">Blood</tissue>
    </source>
</reference>
<dbReference type="Gene3D" id="3.40.50.150">
    <property type="entry name" value="Vaccinia Virus protein VP39"/>
    <property type="match status" value="1"/>
</dbReference>
<dbReference type="PROSITE" id="PS51681">
    <property type="entry name" value="SAM_MT_NNMT_PNMT_TEMT"/>
    <property type="match status" value="1"/>
</dbReference>
<dbReference type="PANTHER" id="PTHR10867:SF44">
    <property type="entry name" value="NICOTINAMIDE N-METHYLTRANSFERASE ISOFORM X2"/>
    <property type="match status" value="1"/>
</dbReference>
<dbReference type="InterPro" id="IPR000940">
    <property type="entry name" value="NNMT_TEMT_trans"/>
</dbReference>
<protein>
    <submittedName>
        <fullName evidence="5">Uncharacterized protein</fullName>
    </submittedName>
</protein>